<dbReference type="SUPFAM" id="SSF64263">
    <property type="entry name" value="Prokaryotic ribosomal protein L17"/>
    <property type="match status" value="1"/>
</dbReference>
<dbReference type="InterPro" id="IPR036373">
    <property type="entry name" value="Ribosomal_bL17_sf"/>
</dbReference>
<comment type="similarity">
    <text evidence="1 5">Belongs to the bacterial ribosomal protein bL17 family.</text>
</comment>
<name>A0A1F7X991_9BACT</name>
<accession>A0A1F7X991</accession>
<keyword evidence="2 5" id="KW-0689">Ribosomal protein</keyword>
<comment type="caution">
    <text evidence="7">The sequence shown here is derived from an EMBL/GenBank/DDBJ whole genome shotgun (WGS) entry which is preliminary data.</text>
</comment>
<evidence type="ECO:0000313" key="8">
    <source>
        <dbReference type="Proteomes" id="UP000177053"/>
    </source>
</evidence>
<dbReference type="GO" id="GO:0006412">
    <property type="term" value="P:translation"/>
    <property type="evidence" value="ECO:0007669"/>
    <property type="project" value="InterPro"/>
</dbReference>
<dbReference type="EMBL" id="MGFS01000015">
    <property type="protein sequence ID" value="OGM11581.1"/>
    <property type="molecule type" value="Genomic_DNA"/>
</dbReference>
<evidence type="ECO:0000256" key="1">
    <source>
        <dbReference type="ARBA" id="ARBA00008777"/>
    </source>
</evidence>
<organism evidence="7 8">
    <name type="scientific">Candidatus Woesebacteria bacterium RBG_16_34_12</name>
    <dbReference type="NCBI Taxonomy" id="1802480"/>
    <lineage>
        <taxon>Bacteria</taxon>
        <taxon>Candidatus Woeseibacteriota</taxon>
    </lineage>
</organism>
<dbReference type="GO" id="GO:0003735">
    <property type="term" value="F:structural constituent of ribosome"/>
    <property type="evidence" value="ECO:0007669"/>
    <property type="project" value="InterPro"/>
</dbReference>
<evidence type="ECO:0000313" key="7">
    <source>
        <dbReference type="EMBL" id="OGM11581.1"/>
    </source>
</evidence>
<keyword evidence="3 5" id="KW-0687">Ribonucleoprotein</keyword>
<dbReference type="PANTHER" id="PTHR14413">
    <property type="entry name" value="RIBOSOMAL PROTEIN L17"/>
    <property type="match status" value="1"/>
</dbReference>
<evidence type="ECO:0000256" key="2">
    <source>
        <dbReference type="ARBA" id="ARBA00022980"/>
    </source>
</evidence>
<dbReference type="Gene3D" id="3.90.1030.10">
    <property type="entry name" value="Ribosomal protein L17"/>
    <property type="match status" value="1"/>
</dbReference>
<dbReference type="PANTHER" id="PTHR14413:SF16">
    <property type="entry name" value="LARGE RIBOSOMAL SUBUNIT PROTEIN BL17M"/>
    <property type="match status" value="1"/>
</dbReference>
<sequence>MRKRKVGYKFSRDQGARKALYRSLVSALVKNNSMITTKIKAKFVQKKIEKIINIANADTISARRLVYSELGNNRVTTEDLFKKIIPIFKGKKGGYTRIIPLAKRRGDASDMARIEWSEEIEISDKKKVTRVKSKSVKKDMIEKEAKRKLSLKEKLTKKTK</sequence>
<evidence type="ECO:0000256" key="4">
    <source>
        <dbReference type="ARBA" id="ARBA00035494"/>
    </source>
</evidence>
<protein>
    <recommendedName>
        <fullName evidence="4 6">50S ribosomal protein L17</fullName>
    </recommendedName>
</protein>
<evidence type="ECO:0000256" key="5">
    <source>
        <dbReference type="RuleBase" id="RU000660"/>
    </source>
</evidence>
<dbReference type="GO" id="GO:0022625">
    <property type="term" value="C:cytosolic large ribosomal subunit"/>
    <property type="evidence" value="ECO:0007669"/>
    <property type="project" value="TreeGrafter"/>
</dbReference>
<dbReference type="Proteomes" id="UP000177053">
    <property type="component" value="Unassembled WGS sequence"/>
</dbReference>
<proteinExistence type="inferred from homology"/>
<reference evidence="7 8" key="1">
    <citation type="journal article" date="2016" name="Nat. Commun.">
        <title>Thousands of microbial genomes shed light on interconnected biogeochemical processes in an aquifer system.</title>
        <authorList>
            <person name="Anantharaman K."/>
            <person name="Brown C.T."/>
            <person name="Hug L.A."/>
            <person name="Sharon I."/>
            <person name="Castelle C.J."/>
            <person name="Probst A.J."/>
            <person name="Thomas B.C."/>
            <person name="Singh A."/>
            <person name="Wilkins M.J."/>
            <person name="Karaoz U."/>
            <person name="Brodie E.L."/>
            <person name="Williams K.H."/>
            <person name="Hubbard S.S."/>
            <person name="Banfield J.F."/>
        </authorList>
    </citation>
    <scope>NUCLEOTIDE SEQUENCE [LARGE SCALE GENOMIC DNA]</scope>
</reference>
<dbReference type="NCBIfam" id="TIGR00059">
    <property type="entry name" value="L17"/>
    <property type="match status" value="1"/>
</dbReference>
<dbReference type="InterPro" id="IPR000456">
    <property type="entry name" value="Ribosomal_bL17"/>
</dbReference>
<evidence type="ECO:0000256" key="6">
    <source>
        <dbReference type="RuleBase" id="RU000661"/>
    </source>
</evidence>
<gene>
    <name evidence="7" type="ORF">A2Z22_02175</name>
</gene>
<dbReference type="AlphaFoldDB" id="A0A1F7X991"/>
<dbReference type="Pfam" id="PF01196">
    <property type="entry name" value="Ribosomal_L17"/>
    <property type="match status" value="1"/>
</dbReference>
<evidence type="ECO:0000256" key="3">
    <source>
        <dbReference type="ARBA" id="ARBA00023274"/>
    </source>
</evidence>